<dbReference type="Pfam" id="PF11144">
    <property type="entry name" value="DUF2920"/>
    <property type="match status" value="1"/>
</dbReference>
<dbReference type="EMBL" id="LITT01000062">
    <property type="protein sequence ID" value="OAA83178.1"/>
    <property type="molecule type" value="Genomic_DNA"/>
</dbReference>
<dbReference type="Gene3D" id="3.40.50.1820">
    <property type="entry name" value="alpha/beta hydrolase"/>
    <property type="match status" value="1"/>
</dbReference>
<gene>
    <name evidence="1" type="ORF">WY13_03506</name>
</gene>
<name>A0A162L1S7_9CLOT</name>
<dbReference type="InterPro" id="IPR022605">
    <property type="entry name" value="DUF2920"/>
</dbReference>
<proteinExistence type="predicted"/>
<protein>
    <recommendedName>
        <fullName evidence="3">DUF2920 family protein</fullName>
    </recommendedName>
</protein>
<dbReference type="RefSeq" id="WP_063556786.1">
    <property type="nucleotide sequence ID" value="NZ_LITT01000062.1"/>
</dbReference>
<sequence>MAKDYDFYVNAQPSIYKSVDRKLKVYFSEPDSGINNNTGILLLIPGFGANSNSNIYRKMRRDFSDKYNLVVLSCDYFGYEFMQNMPFFIEKNILEININGEFVNYNSPLIDDLMDELMKSPMENLMLGGRLKIYEKPEYCCDMGLMQAIDNITAVLSVISIIYDNDLKFNTKKILIYGNSHGSYLSYLCNAFAPELFSLIIDTAAYTYPKYIEKRQPWFIKYNDSIFKANDKYIEKTIKIQFDINYIISKLFCDLDILKLDVLYNQFNNKCKIISFHGTNDDLTPISEKRKFCGSIDNCKLDEIIEIGANKSDSCIFQNDHHDIGVNFINLFDKIMNEYGSTFKTSEYLDFKNEYIYSTMENEYKISYRDILPRLIINSI</sequence>
<dbReference type="PATRIC" id="fig|1538.10.peg.3582"/>
<dbReference type="Proteomes" id="UP000077407">
    <property type="component" value="Unassembled WGS sequence"/>
</dbReference>
<evidence type="ECO:0008006" key="3">
    <source>
        <dbReference type="Google" id="ProtNLM"/>
    </source>
</evidence>
<evidence type="ECO:0000313" key="1">
    <source>
        <dbReference type="EMBL" id="OAA83178.1"/>
    </source>
</evidence>
<dbReference type="AlphaFoldDB" id="A0A162L1S7"/>
<dbReference type="InterPro" id="IPR029058">
    <property type="entry name" value="AB_hydrolase_fold"/>
</dbReference>
<evidence type="ECO:0000313" key="2">
    <source>
        <dbReference type="Proteomes" id="UP000077407"/>
    </source>
</evidence>
<comment type="caution">
    <text evidence="1">The sequence shown here is derived from an EMBL/GenBank/DDBJ whole genome shotgun (WGS) entry which is preliminary data.</text>
</comment>
<organism evidence="1 2">
    <name type="scientific">Clostridium ljungdahlii</name>
    <dbReference type="NCBI Taxonomy" id="1538"/>
    <lineage>
        <taxon>Bacteria</taxon>
        <taxon>Bacillati</taxon>
        <taxon>Bacillota</taxon>
        <taxon>Clostridia</taxon>
        <taxon>Eubacteriales</taxon>
        <taxon>Clostridiaceae</taxon>
        <taxon>Clostridium</taxon>
    </lineage>
</organism>
<dbReference type="OrthoDB" id="2448563at2"/>
<dbReference type="SUPFAM" id="SSF53474">
    <property type="entry name" value="alpha/beta-Hydrolases"/>
    <property type="match status" value="1"/>
</dbReference>
<reference evidence="1 2" key="1">
    <citation type="journal article" date="2015" name="Biotechnol. Bioeng.">
        <title>Genome sequence and phenotypic characterization of Caulobacter segnis.</title>
        <authorList>
            <person name="Patel S."/>
            <person name="Fletcher B."/>
            <person name="Scott D.C."/>
            <person name="Ely B."/>
        </authorList>
    </citation>
    <scope>NUCLEOTIDE SEQUENCE [LARGE SCALE GENOMIC DNA]</scope>
    <source>
        <strain evidence="1 2">ERI-2</strain>
    </source>
</reference>
<accession>A0A162L1S7</accession>